<dbReference type="AlphaFoldDB" id="A0ABD2BL47"/>
<organism evidence="1 2">
    <name type="scientific">Vespula maculifrons</name>
    <name type="common">Eastern yellow jacket</name>
    <name type="synonym">Wasp</name>
    <dbReference type="NCBI Taxonomy" id="7453"/>
    <lineage>
        <taxon>Eukaryota</taxon>
        <taxon>Metazoa</taxon>
        <taxon>Ecdysozoa</taxon>
        <taxon>Arthropoda</taxon>
        <taxon>Hexapoda</taxon>
        <taxon>Insecta</taxon>
        <taxon>Pterygota</taxon>
        <taxon>Neoptera</taxon>
        <taxon>Endopterygota</taxon>
        <taxon>Hymenoptera</taxon>
        <taxon>Apocrita</taxon>
        <taxon>Aculeata</taxon>
        <taxon>Vespoidea</taxon>
        <taxon>Vespidae</taxon>
        <taxon>Vespinae</taxon>
        <taxon>Vespula</taxon>
    </lineage>
</organism>
<name>A0ABD2BL47_VESMC</name>
<proteinExistence type="predicted"/>
<protein>
    <submittedName>
        <fullName evidence="1">Uncharacterized protein</fullName>
    </submittedName>
</protein>
<keyword evidence="2" id="KW-1185">Reference proteome</keyword>
<reference evidence="1 2" key="1">
    <citation type="journal article" date="2024" name="Ann. Entomol. Soc. Am.">
        <title>Genomic analyses of the southern and eastern yellowjacket wasps (Hymenoptera: Vespidae) reveal evolutionary signatures of social life.</title>
        <authorList>
            <person name="Catto M.A."/>
            <person name="Caine P.B."/>
            <person name="Orr S.E."/>
            <person name="Hunt B.G."/>
            <person name="Goodisman M.A.D."/>
        </authorList>
    </citation>
    <scope>NUCLEOTIDE SEQUENCE [LARGE SCALE GENOMIC DNA]</scope>
    <source>
        <strain evidence="1">232</strain>
        <tissue evidence="1">Head and thorax</tissue>
    </source>
</reference>
<evidence type="ECO:0000313" key="2">
    <source>
        <dbReference type="Proteomes" id="UP001607303"/>
    </source>
</evidence>
<evidence type="ECO:0000313" key="1">
    <source>
        <dbReference type="EMBL" id="KAL2733477.1"/>
    </source>
</evidence>
<dbReference type="Proteomes" id="UP001607303">
    <property type="component" value="Unassembled WGS sequence"/>
</dbReference>
<comment type="caution">
    <text evidence="1">The sequence shown here is derived from an EMBL/GenBank/DDBJ whole genome shotgun (WGS) entry which is preliminary data.</text>
</comment>
<gene>
    <name evidence="1" type="ORF">V1477_014445</name>
</gene>
<dbReference type="EMBL" id="JAYRBN010000074">
    <property type="protein sequence ID" value="KAL2733477.1"/>
    <property type="molecule type" value="Genomic_DNA"/>
</dbReference>
<accession>A0ABD2BL47</accession>
<sequence length="230" mass="27454">MTEIVLDIGSQIRVYKNYGVINCTTYRPVSVSKLKMFFVKIKLFGICSLPYQTIEDHLPSCLRLAMFTYSIHGGLIPLYYNMYNLQFSSVSWWDHDRLTNIQRVKYISNHFNKSNGFLKNMLSNYFQFYENFIEVKEDKDFLNIERNNHVFMIHTCWIINVRKNREFMFELAGVQYISTKSFVKKIKKKKKNALLEKEWIMIQNIVKVLTHLNKSNVEVAEKPIIFKKFL</sequence>